<protein>
    <submittedName>
        <fullName evidence="8">Type II secretion system F family protein</fullName>
    </submittedName>
</protein>
<dbReference type="Proteomes" id="UP001523565">
    <property type="component" value="Unassembled WGS sequence"/>
</dbReference>
<evidence type="ECO:0000259" key="7">
    <source>
        <dbReference type="Pfam" id="PF00482"/>
    </source>
</evidence>
<evidence type="ECO:0000256" key="3">
    <source>
        <dbReference type="ARBA" id="ARBA00022692"/>
    </source>
</evidence>
<evidence type="ECO:0000256" key="6">
    <source>
        <dbReference type="SAM" id="Phobius"/>
    </source>
</evidence>
<organism evidence="8 9">
    <name type="scientific">Ohessyouella blattaphilus</name>
    <dbReference type="NCBI Taxonomy" id="2949333"/>
    <lineage>
        <taxon>Bacteria</taxon>
        <taxon>Bacillati</taxon>
        <taxon>Bacillota</taxon>
        <taxon>Clostridia</taxon>
        <taxon>Lachnospirales</taxon>
        <taxon>Lachnospiraceae</taxon>
        <taxon>Ohessyouella</taxon>
    </lineage>
</organism>
<accession>A0ABT1EK29</accession>
<dbReference type="RefSeq" id="WP_262068906.1">
    <property type="nucleotide sequence ID" value="NZ_JAMXOC010000008.1"/>
</dbReference>
<name>A0ABT1EK29_9FIRM</name>
<feature type="transmembrane region" description="Helical" evidence="6">
    <location>
        <begin position="203"/>
        <end position="221"/>
    </location>
</feature>
<evidence type="ECO:0000313" key="8">
    <source>
        <dbReference type="EMBL" id="MCP1110026.1"/>
    </source>
</evidence>
<evidence type="ECO:0000256" key="2">
    <source>
        <dbReference type="ARBA" id="ARBA00022475"/>
    </source>
</evidence>
<comment type="subcellular location">
    <subcellularLocation>
        <location evidence="1">Cell membrane</location>
        <topology evidence="1">Multi-pass membrane protein</topology>
    </subcellularLocation>
</comment>
<dbReference type="Pfam" id="PF00482">
    <property type="entry name" value="T2SSF"/>
    <property type="match status" value="1"/>
</dbReference>
<keyword evidence="4 6" id="KW-1133">Transmembrane helix</keyword>
<evidence type="ECO:0000256" key="1">
    <source>
        <dbReference type="ARBA" id="ARBA00004651"/>
    </source>
</evidence>
<keyword evidence="3 6" id="KW-0812">Transmembrane</keyword>
<dbReference type="InterPro" id="IPR018076">
    <property type="entry name" value="T2SS_GspF_dom"/>
</dbReference>
<evidence type="ECO:0000256" key="5">
    <source>
        <dbReference type="ARBA" id="ARBA00023136"/>
    </source>
</evidence>
<gene>
    <name evidence="8" type="ORF">NK118_07160</name>
</gene>
<keyword evidence="2" id="KW-1003">Cell membrane</keyword>
<dbReference type="PANTHER" id="PTHR35007:SF1">
    <property type="entry name" value="PILUS ASSEMBLY PROTEIN"/>
    <property type="match status" value="1"/>
</dbReference>
<dbReference type="EMBL" id="JAMZFV010000008">
    <property type="protein sequence ID" value="MCP1110026.1"/>
    <property type="molecule type" value="Genomic_DNA"/>
</dbReference>
<feature type="transmembrane region" description="Helical" evidence="6">
    <location>
        <begin position="227"/>
        <end position="251"/>
    </location>
</feature>
<feature type="domain" description="Type II secretion system protein GspF" evidence="7">
    <location>
        <begin position="86"/>
        <end position="217"/>
    </location>
</feature>
<sequence length="260" mass="29696">MVKEVGQKLTTFITPKSCWRQDISFKEYTLGVLTAWAYTLAVAIIFYRSFWALLALTPLCFLRFRNWYSRTLDKKKSRFKQQFKDFVLTISANMSVGYSLENAVLRAGKELALLYEKPARIFTEISVIGHQLQLNIPIERAFLEMYERTQDEEVGNFTTCFVTAKRSGGNLVAIIDEISHQISEKEDVRKEIETILSAKKLEFSIMQGIPFFIIGYVQISFPGFNQVLFGNLLGTGVMTICLAIYLTAIYIGSKITNIEV</sequence>
<keyword evidence="9" id="KW-1185">Reference proteome</keyword>
<feature type="transmembrane region" description="Helical" evidence="6">
    <location>
        <begin position="35"/>
        <end position="62"/>
    </location>
</feature>
<evidence type="ECO:0000313" key="9">
    <source>
        <dbReference type="Proteomes" id="UP001523565"/>
    </source>
</evidence>
<proteinExistence type="predicted"/>
<evidence type="ECO:0000256" key="4">
    <source>
        <dbReference type="ARBA" id="ARBA00022989"/>
    </source>
</evidence>
<comment type="caution">
    <text evidence="8">The sequence shown here is derived from an EMBL/GenBank/DDBJ whole genome shotgun (WGS) entry which is preliminary data.</text>
</comment>
<keyword evidence="5 6" id="KW-0472">Membrane</keyword>
<dbReference type="PANTHER" id="PTHR35007">
    <property type="entry name" value="INTEGRAL MEMBRANE PROTEIN-RELATED"/>
    <property type="match status" value="1"/>
</dbReference>
<reference evidence="8 9" key="1">
    <citation type="journal article" date="2022" name="Genome Biol. Evol.">
        <title>Host diet, physiology and behaviors set the stage for Lachnospiraceae cladogenesis.</title>
        <authorList>
            <person name="Vera-Ponce De Leon A."/>
            <person name="Schneider M."/>
            <person name="Jahnes B.C."/>
            <person name="Sadowski V."/>
            <person name="Camuy-Velez L.A."/>
            <person name="Duan J."/>
            <person name="Sabree Z.L."/>
        </authorList>
    </citation>
    <scope>NUCLEOTIDE SEQUENCE [LARGE SCALE GENOMIC DNA]</scope>
    <source>
        <strain evidence="8 9">PAL227</strain>
    </source>
</reference>